<comment type="catalytic activity">
    <reaction evidence="1 5">
        <text>[protein]-peptidylproline (omega=180) = [protein]-peptidylproline (omega=0)</text>
        <dbReference type="Rhea" id="RHEA:16237"/>
        <dbReference type="Rhea" id="RHEA-COMP:10747"/>
        <dbReference type="Rhea" id="RHEA-COMP:10748"/>
        <dbReference type="ChEBI" id="CHEBI:83833"/>
        <dbReference type="ChEBI" id="CHEBI:83834"/>
        <dbReference type="EC" id="5.2.1.8"/>
    </reaction>
</comment>
<dbReference type="AlphaFoldDB" id="A0A914CL20"/>
<sequence>MDVIDLSIEEDLSLLKTIIKSGNPEAGPSAGDIVYVHYVGTLAKDGTKFDSSRDRLQPFKFILGKGEVIKGWDVGIASMKEGEIANLRCSPKYAYGKAGSPPEIPPNATLNFEVELIKWEKKK</sequence>
<dbReference type="PROSITE" id="PS50059">
    <property type="entry name" value="FKBP_PPIASE"/>
    <property type="match status" value="1"/>
</dbReference>
<evidence type="ECO:0000259" key="6">
    <source>
        <dbReference type="PROSITE" id="PS50059"/>
    </source>
</evidence>
<dbReference type="WBParaSite" id="ACRNAN_scaffold115.g29841.t1">
    <property type="protein sequence ID" value="ACRNAN_scaffold115.g29841.t1"/>
    <property type="gene ID" value="ACRNAN_scaffold115.g29841"/>
</dbReference>
<accession>A0A914CL20</accession>
<dbReference type="Proteomes" id="UP000887540">
    <property type="component" value="Unplaced"/>
</dbReference>
<evidence type="ECO:0000256" key="4">
    <source>
        <dbReference type="ARBA" id="ARBA00023235"/>
    </source>
</evidence>
<evidence type="ECO:0000256" key="1">
    <source>
        <dbReference type="ARBA" id="ARBA00000971"/>
    </source>
</evidence>
<keyword evidence="7" id="KW-1185">Reference proteome</keyword>
<dbReference type="PANTHER" id="PTHR10516">
    <property type="entry name" value="PEPTIDYL-PROLYL CIS-TRANS ISOMERASE"/>
    <property type="match status" value="1"/>
</dbReference>
<evidence type="ECO:0000313" key="8">
    <source>
        <dbReference type="WBParaSite" id="ACRNAN_scaffold115.g29841.t1"/>
    </source>
</evidence>
<proteinExistence type="predicted"/>
<reference evidence="8" key="1">
    <citation type="submission" date="2022-11" db="UniProtKB">
        <authorList>
            <consortium name="WormBaseParasite"/>
        </authorList>
    </citation>
    <scope>IDENTIFICATION</scope>
</reference>
<dbReference type="Gene3D" id="3.10.50.40">
    <property type="match status" value="1"/>
</dbReference>
<protein>
    <recommendedName>
        <fullName evidence="2 5">peptidylprolyl isomerase</fullName>
        <ecNumber evidence="2 5">5.2.1.8</ecNumber>
    </recommendedName>
</protein>
<organism evidence="7 8">
    <name type="scientific">Acrobeloides nanus</name>
    <dbReference type="NCBI Taxonomy" id="290746"/>
    <lineage>
        <taxon>Eukaryota</taxon>
        <taxon>Metazoa</taxon>
        <taxon>Ecdysozoa</taxon>
        <taxon>Nematoda</taxon>
        <taxon>Chromadorea</taxon>
        <taxon>Rhabditida</taxon>
        <taxon>Tylenchina</taxon>
        <taxon>Cephalobomorpha</taxon>
        <taxon>Cephaloboidea</taxon>
        <taxon>Cephalobidae</taxon>
        <taxon>Acrobeloides</taxon>
    </lineage>
</organism>
<evidence type="ECO:0000313" key="7">
    <source>
        <dbReference type="Proteomes" id="UP000887540"/>
    </source>
</evidence>
<dbReference type="GO" id="GO:0003755">
    <property type="term" value="F:peptidyl-prolyl cis-trans isomerase activity"/>
    <property type="evidence" value="ECO:0007669"/>
    <property type="project" value="UniProtKB-KW"/>
</dbReference>
<dbReference type="InterPro" id="IPR050689">
    <property type="entry name" value="FKBP-type_PPIase"/>
</dbReference>
<dbReference type="Pfam" id="PF00254">
    <property type="entry name" value="FKBP_C"/>
    <property type="match status" value="1"/>
</dbReference>
<dbReference type="PANTHER" id="PTHR10516:SF443">
    <property type="entry name" value="FK506-BINDING PROTEIN 59-RELATED"/>
    <property type="match status" value="1"/>
</dbReference>
<evidence type="ECO:0000256" key="2">
    <source>
        <dbReference type="ARBA" id="ARBA00013194"/>
    </source>
</evidence>
<name>A0A914CL20_9BILA</name>
<evidence type="ECO:0000256" key="3">
    <source>
        <dbReference type="ARBA" id="ARBA00023110"/>
    </source>
</evidence>
<keyword evidence="4 5" id="KW-0413">Isomerase</keyword>
<dbReference type="EC" id="5.2.1.8" evidence="2 5"/>
<dbReference type="InterPro" id="IPR046357">
    <property type="entry name" value="PPIase_dom_sf"/>
</dbReference>
<keyword evidence="3 5" id="KW-0697">Rotamase</keyword>
<feature type="domain" description="PPIase FKBP-type" evidence="6">
    <location>
        <begin position="31"/>
        <end position="120"/>
    </location>
</feature>
<evidence type="ECO:0000256" key="5">
    <source>
        <dbReference type="PROSITE-ProRule" id="PRU00277"/>
    </source>
</evidence>
<dbReference type="SUPFAM" id="SSF54534">
    <property type="entry name" value="FKBP-like"/>
    <property type="match status" value="1"/>
</dbReference>
<dbReference type="InterPro" id="IPR001179">
    <property type="entry name" value="PPIase_FKBP_dom"/>
</dbReference>
<dbReference type="FunFam" id="3.10.50.40:FF:000025">
    <property type="entry name" value="Peptidylprolyl isomerase"/>
    <property type="match status" value="1"/>
</dbReference>